<evidence type="ECO:0000313" key="10">
    <source>
        <dbReference type="Proteomes" id="UP000184212"/>
    </source>
</evidence>
<dbReference type="PROSITE" id="PS50109">
    <property type="entry name" value="HIS_KIN"/>
    <property type="match status" value="1"/>
</dbReference>
<dbReference type="PANTHER" id="PTHR43304:SF1">
    <property type="entry name" value="PAC DOMAIN-CONTAINING PROTEIN"/>
    <property type="match status" value="1"/>
</dbReference>
<dbReference type="SUPFAM" id="SSF55874">
    <property type="entry name" value="ATPase domain of HSP90 chaperone/DNA topoisomerase II/histidine kinase"/>
    <property type="match status" value="1"/>
</dbReference>
<dbReference type="PANTHER" id="PTHR43304">
    <property type="entry name" value="PHYTOCHROME-LIKE PROTEIN CPH1"/>
    <property type="match status" value="1"/>
</dbReference>
<evidence type="ECO:0000256" key="3">
    <source>
        <dbReference type="ARBA" id="ARBA00022553"/>
    </source>
</evidence>
<comment type="catalytic activity">
    <reaction evidence="1">
        <text>ATP + protein L-histidine = ADP + protein N-phospho-L-histidine.</text>
        <dbReference type="EC" id="2.7.13.3"/>
    </reaction>
</comment>
<dbReference type="SUPFAM" id="SSF47384">
    <property type="entry name" value="Homodimeric domain of signal transducing histidine kinase"/>
    <property type="match status" value="1"/>
</dbReference>
<evidence type="ECO:0000256" key="5">
    <source>
        <dbReference type="ARBA" id="ARBA00022777"/>
    </source>
</evidence>
<dbReference type="InterPro" id="IPR013655">
    <property type="entry name" value="PAS_fold_3"/>
</dbReference>
<dbReference type="InterPro" id="IPR052162">
    <property type="entry name" value="Sensor_kinase/Photoreceptor"/>
</dbReference>
<accession>A0A1M5RW65</accession>
<dbReference type="CDD" id="cd00082">
    <property type="entry name" value="HisKA"/>
    <property type="match status" value="1"/>
</dbReference>
<evidence type="ECO:0000259" key="8">
    <source>
        <dbReference type="PROSITE" id="PS50113"/>
    </source>
</evidence>
<dbReference type="SMART" id="SM00387">
    <property type="entry name" value="HATPase_c"/>
    <property type="match status" value="1"/>
</dbReference>
<dbReference type="Gene3D" id="3.30.565.10">
    <property type="entry name" value="Histidine kinase-like ATPase, C-terminal domain"/>
    <property type="match status" value="1"/>
</dbReference>
<evidence type="ECO:0000256" key="2">
    <source>
        <dbReference type="ARBA" id="ARBA00012438"/>
    </source>
</evidence>
<dbReference type="PROSITE" id="PS50112">
    <property type="entry name" value="PAS"/>
    <property type="match status" value="3"/>
</dbReference>
<dbReference type="SMART" id="SM00091">
    <property type="entry name" value="PAS"/>
    <property type="match status" value="4"/>
</dbReference>
<dbReference type="InterPro" id="IPR000014">
    <property type="entry name" value="PAS"/>
</dbReference>
<gene>
    <name evidence="9" type="ORF">SAMN04488109_3617</name>
</gene>
<dbReference type="EC" id="2.7.13.3" evidence="2"/>
<dbReference type="InterPro" id="IPR001610">
    <property type="entry name" value="PAC"/>
</dbReference>
<keyword evidence="4" id="KW-0808">Transferase</keyword>
<dbReference type="Gene3D" id="3.30.450.20">
    <property type="entry name" value="PAS domain"/>
    <property type="match status" value="4"/>
</dbReference>
<evidence type="ECO:0000256" key="4">
    <source>
        <dbReference type="ARBA" id="ARBA00022679"/>
    </source>
</evidence>
<dbReference type="PROSITE" id="PS50113">
    <property type="entry name" value="PAC"/>
    <property type="match status" value="3"/>
</dbReference>
<dbReference type="Proteomes" id="UP000184212">
    <property type="component" value="Unassembled WGS sequence"/>
</dbReference>
<keyword evidence="10" id="KW-1185">Reference proteome</keyword>
<dbReference type="InterPro" id="IPR004358">
    <property type="entry name" value="Sig_transdc_His_kin-like_C"/>
</dbReference>
<evidence type="ECO:0000256" key="1">
    <source>
        <dbReference type="ARBA" id="ARBA00000085"/>
    </source>
</evidence>
<dbReference type="InterPro" id="IPR036890">
    <property type="entry name" value="HATPase_C_sf"/>
</dbReference>
<dbReference type="NCBIfam" id="TIGR00229">
    <property type="entry name" value="sensory_box"/>
    <property type="match status" value="3"/>
</dbReference>
<dbReference type="InterPro" id="IPR005467">
    <property type="entry name" value="His_kinase_dom"/>
</dbReference>
<dbReference type="InterPro" id="IPR000700">
    <property type="entry name" value="PAS-assoc_C"/>
</dbReference>
<dbReference type="Gene3D" id="1.10.287.130">
    <property type="match status" value="1"/>
</dbReference>
<feature type="domain" description="PAS" evidence="7">
    <location>
        <begin position="23"/>
        <end position="94"/>
    </location>
</feature>
<name>A0A1M5RW65_9BACT</name>
<evidence type="ECO:0000259" key="6">
    <source>
        <dbReference type="PROSITE" id="PS50109"/>
    </source>
</evidence>
<dbReference type="SUPFAM" id="SSF55785">
    <property type="entry name" value="PYP-like sensor domain (PAS domain)"/>
    <property type="match status" value="4"/>
</dbReference>
<dbReference type="Pfam" id="PF13426">
    <property type="entry name" value="PAS_9"/>
    <property type="match status" value="1"/>
</dbReference>
<dbReference type="SMART" id="SM00086">
    <property type="entry name" value="PAC"/>
    <property type="match status" value="3"/>
</dbReference>
<dbReference type="EMBL" id="FQWQ01000002">
    <property type="protein sequence ID" value="SHH30567.1"/>
    <property type="molecule type" value="Genomic_DNA"/>
</dbReference>
<keyword evidence="3" id="KW-0597">Phosphoprotein</keyword>
<dbReference type="STRING" id="947013.SAMN04488109_3617"/>
<dbReference type="Pfam" id="PF02518">
    <property type="entry name" value="HATPase_c"/>
    <property type="match status" value="1"/>
</dbReference>
<dbReference type="InterPro" id="IPR036097">
    <property type="entry name" value="HisK_dim/P_sf"/>
</dbReference>
<dbReference type="OrthoDB" id="890870at2"/>
<sequence length="774" mass="88500">MEKIPLKKKPASDDTFLNALADAYRLQESIISTTELAVISTTPEGLITSFNKAAETLSGYSADEMIGKATPVVLHDNIQLIERADELSNELHQEIEPNFEVLSAKTRLRKIADRKEWTYIRKDGTRFPVLVSFTGLWDDKGNLTGFASIATDITESKLAEKKLRDSEAHLQALLNSIDDVAFEISRDGEYTNIWTRKDYMLFVSPREQYVGKKLTDVLSGELLKQYQDGIEKVLRTQNSESLEYPVPHQKRWSSCKISYINDNKVLILVRDITAKKKAELLLAQSEQKFRALTENIPGAVYLCKKDARHEMLYINPQVKEIVGYEPADFISGKVSMTDLYHAEDRERIFAVVEKALQTHEKFHLRYRLQHRNTEWRWVEEIGSVILQPGEPAMIEGFISDITFQKQAEEALEKIAEENHRIFANALNLIAIASFDGYFLKLNPYWTQLLGWTEEELMNHRFLEFVHPDDIAATKNAVGHLQVGRHISTFENRYRHKDGTYRWLLWTSASDVKNQLIYASAVDISERKKSEDELLRSKQSMESFAIKLQEQNRQLDEFAHIISHNLRSPIGNIKALIGLLSPTSSVSEYQQIFEKLKNVAHNLGETMNELMETLKAKKETDIERVDIRFHEIFDKVVQSLQGELIQTGASISYDFEAAPVIHYSRTYLESIFQNLLSNAVKYRSPDRAPEIKVLTRMRDHSVELIVRDNGLGIEMDKFGDKLFGLHKTFHDHKDARGVGLFLIKTQIEALGGSIYAESKVGEGTAFTVLFGSSQD</sequence>
<evidence type="ECO:0000259" key="7">
    <source>
        <dbReference type="PROSITE" id="PS50112"/>
    </source>
</evidence>
<proteinExistence type="predicted"/>
<organism evidence="9 10">
    <name type="scientific">Chryseolinea serpens</name>
    <dbReference type="NCBI Taxonomy" id="947013"/>
    <lineage>
        <taxon>Bacteria</taxon>
        <taxon>Pseudomonadati</taxon>
        <taxon>Bacteroidota</taxon>
        <taxon>Cytophagia</taxon>
        <taxon>Cytophagales</taxon>
        <taxon>Fulvivirgaceae</taxon>
        <taxon>Chryseolinea</taxon>
    </lineage>
</organism>
<dbReference type="AlphaFoldDB" id="A0A1M5RW65"/>
<feature type="domain" description="PAS" evidence="7">
    <location>
        <begin position="285"/>
        <end position="359"/>
    </location>
</feature>
<keyword evidence="5" id="KW-0418">Kinase</keyword>
<dbReference type="CDD" id="cd00130">
    <property type="entry name" value="PAS"/>
    <property type="match status" value="3"/>
</dbReference>
<dbReference type="InterPro" id="IPR003661">
    <property type="entry name" value="HisK_dim/P_dom"/>
</dbReference>
<feature type="domain" description="PAS" evidence="7">
    <location>
        <begin position="407"/>
        <end position="477"/>
    </location>
</feature>
<evidence type="ECO:0000313" key="9">
    <source>
        <dbReference type="EMBL" id="SHH30567.1"/>
    </source>
</evidence>
<dbReference type="GO" id="GO:0000155">
    <property type="term" value="F:phosphorelay sensor kinase activity"/>
    <property type="evidence" value="ECO:0007669"/>
    <property type="project" value="InterPro"/>
</dbReference>
<protein>
    <recommendedName>
        <fullName evidence="2">histidine kinase</fullName>
        <ecNumber evidence="2">2.7.13.3</ecNumber>
    </recommendedName>
</protein>
<reference evidence="9 10" key="1">
    <citation type="submission" date="2016-11" db="EMBL/GenBank/DDBJ databases">
        <authorList>
            <person name="Jaros S."/>
            <person name="Januszkiewicz K."/>
            <person name="Wedrychowicz H."/>
        </authorList>
    </citation>
    <scope>NUCLEOTIDE SEQUENCE [LARGE SCALE GENOMIC DNA]</scope>
    <source>
        <strain evidence="9 10">DSM 24574</strain>
    </source>
</reference>
<dbReference type="PRINTS" id="PR00344">
    <property type="entry name" value="BCTRLSENSOR"/>
</dbReference>
<feature type="domain" description="PAC" evidence="8">
    <location>
        <begin position="362"/>
        <end position="413"/>
    </location>
</feature>
<feature type="domain" description="PAC" evidence="8">
    <location>
        <begin position="113"/>
        <end position="165"/>
    </location>
</feature>
<feature type="domain" description="Histidine kinase" evidence="6">
    <location>
        <begin position="560"/>
        <end position="773"/>
    </location>
</feature>
<dbReference type="InterPro" id="IPR035965">
    <property type="entry name" value="PAS-like_dom_sf"/>
</dbReference>
<dbReference type="Pfam" id="PF08447">
    <property type="entry name" value="PAS_3"/>
    <property type="match status" value="2"/>
</dbReference>
<feature type="domain" description="PAC" evidence="8">
    <location>
        <begin position="487"/>
        <end position="535"/>
    </location>
</feature>
<dbReference type="InterPro" id="IPR003594">
    <property type="entry name" value="HATPase_dom"/>
</dbReference>